<protein>
    <submittedName>
        <fullName evidence="1">Uncharacterized protein</fullName>
    </submittedName>
</protein>
<sequence length="69" mass="7906">MTGEQYRGWNAMRALLHDIATKGETQALREAAERCLAIGPDGLPDVSKEMGQSRFLDEWKTLLWEGWNR</sequence>
<accession>A0ABY6IS50</accession>
<dbReference type="Proteomes" id="UP001163882">
    <property type="component" value="Chromosome"/>
</dbReference>
<evidence type="ECO:0000313" key="1">
    <source>
        <dbReference type="EMBL" id="UYQ73456.1"/>
    </source>
</evidence>
<dbReference type="EMBL" id="CP107716">
    <property type="protein sequence ID" value="UYQ73456.1"/>
    <property type="molecule type" value="Genomic_DNA"/>
</dbReference>
<evidence type="ECO:0000313" key="2">
    <source>
        <dbReference type="Proteomes" id="UP001163882"/>
    </source>
</evidence>
<dbReference type="RefSeq" id="WP_264227039.1">
    <property type="nucleotide sequence ID" value="NZ_CP107716.1"/>
</dbReference>
<reference evidence="1" key="1">
    <citation type="submission" date="2022-10" db="EMBL/GenBank/DDBJ databases">
        <title>YIM 151497 complete genome.</title>
        <authorList>
            <person name="Chen X."/>
        </authorList>
    </citation>
    <scope>NUCLEOTIDE SEQUENCE</scope>
    <source>
        <strain evidence="1">YIM 151497</strain>
    </source>
</reference>
<organism evidence="1 2">
    <name type="scientific">Pelagibacterium flavum</name>
    <dbReference type="NCBI Taxonomy" id="2984530"/>
    <lineage>
        <taxon>Bacteria</taxon>
        <taxon>Pseudomonadati</taxon>
        <taxon>Pseudomonadota</taxon>
        <taxon>Alphaproteobacteria</taxon>
        <taxon>Hyphomicrobiales</taxon>
        <taxon>Devosiaceae</taxon>
        <taxon>Pelagibacterium</taxon>
    </lineage>
</organism>
<keyword evidence="2" id="KW-1185">Reference proteome</keyword>
<proteinExistence type="predicted"/>
<gene>
    <name evidence="1" type="ORF">OF122_06790</name>
</gene>
<name>A0ABY6IS50_9HYPH</name>